<dbReference type="PANTHER" id="PTHR35910:SF6">
    <property type="entry name" value="2EXR DOMAIN-CONTAINING PROTEIN"/>
    <property type="match status" value="1"/>
</dbReference>
<dbReference type="PANTHER" id="PTHR35910">
    <property type="entry name" value="2EXR DOMAIN-CONTAINING PROTEIN"/>
    <property type="match status" value="1"/>
</dbReference>
<dbReference type="RefSeq" id="XP_008075946.1">
    <property type="nucleotide sequence ID" value="XM_008077755.1"/>
</dbReference>
<dbReference type="Pfam" id="PF20150">
    <property type="entry name" value="2EXR"/>
    <property type="match status" value="1"/>
</dbReference>
<dbReference type="OrthoDB" id="3513892at2759"/>
<dbReference type="HOGENOM" id="CLU_773988_0_0_1"/>
<feature type="domain" description="2EXR" evidence="1">
    <location>
        <begin position="11"/>
        <end position="145"/>
    </location>
</feature>
<dbReference type="Proteomes" id="UP000016922">
    <property type="component" value="Unassembled WGS sequence"/>
</dbReference>
<evidence type="ECO:0000259" key="1">
    <source>
        <dbReference type="Pfam" id="PF20150"/>
    </source>
</evidence>
<gene>
    <name evidence="2" type="ORF">GLAREA_08794</name>
</gene>
<dbReference type="AlphaFoldDB" id="S3DXG1"/>
<organism evidence="2 3">
    <name type="scientific">Glarea lozoyensis (strain ATCC 20868 / MF5171)</name>
    <dbReference type="NCBI Taxonomy" id="1116229"/>
    <lineage>
        <taxon>Eukaryota</taxon>
        <taxon>Fungi</taxon>
        <taxon>Dikarya</taxon>
        <taxon>Ascomycota</taxon>
        <taxon>Pezizomycotina</taxon>
        <taxon>Leotiomycetes</taxon>
        <taxon>Helotiales</taxon>
        <taxon>Helotiaceae</taxon>
        <taxon>Glarea</taxon>
    </lineage>
</organism>
<sequence length="358" mass="42673">MSLLTPKLDDFPQFKRLPPEVRAMIWRAAILPRIVFVQLDGIFTLQNIRGSLNEPYQDLRDFPMGTPPFSALRYDNPDFLYGYSGNWIPVPDYILSSKSTVPLLNTCRESRVIVKPIYSKLYIDGKPSHRHREQPVFFDFAQDTLYIESSFYTYWDWPVLYRIRSEHYLGRELEELRPIKCIGTENANKIHRLAINFPSIPNHETINEIFQTFKNLQKLTIVNPAHHQNPRDLVQTGGIYNITDSLRIFELEESRFFENMELQRLAYEQEHCEKFNEDSPHEDDLKSIWKKIYDTPAPSISYETVTTRMRWEAYKEARKRYDIRRDLYECSLQNESVEHKFISQWLQEGAVERRYLRD</sequence>
<evidence type="ECO:0000313" key="3">
    <source>
        <dbReference type="Proteomes" id="UP000016922"/>
    </source>
</evidence>
<keyword evidence="3" id="KW-1185">Reference proteome</keyword>
<protein>
    <recommendedName>
        <fullName evidence="1">2EXR domain-containing protein</fullName>
    </recommendedName>
</protein>
<dbReference type="KEGG" id="glz:GLAREA_08794"/>
<dbReference type="EMBL" id="KE145352">
    <property type="protein sequence ID" value="EPE36631.1"/>
    <property type="molecule type" value="Genomic_DNA"/>
</dbReference>
<reference evidence="2 3" key="1">
    <citation type="journal article" date="2013" name="BMC Genomics">
        <title>Genomics-driven discovery of the pneumocandin biosynthetic gene cluster in the fungus Glarea lozoyensis.</title>
        <authorList>
            <person name="Chen L."/>
            <person name="Yue Q."/>
            <person name="Zhang X."/>
            <person name="Xiang M."/>
            <person name="Wang C."/>
            <person name="Li S."/>
            <person name="Che Y."/>
            <person name="Ortiz-Lopez F.J."/>
            <person name="Bills G.F."/>
            <person name="Liu X."/>
            <person name="An Z."/>
        </authorList>
    </citation>
    <scope>NUCLEOTIDE SEQUENCE [LARGE SCALE GENOMIC DNA]</scope>
    <source>
        <strain evidence="3">ATCC 20868 / MF5171</strain>
    </source>
</reference>
<accession>S3DXG1</accession>
<dbReference type="GeneID" id="19467842"/>
<evidence type="ECO:0000313" key="2">
    <source>
        <dbReference type="EMBL" id="EPE36631.1"/>
    </source>
</evidence>
<name>S3DXG1_GLAL2</name>
<proteinExistence type="predicted"/>
<dbReference type="InterPro" id="IPR045518">
    <property type="entry name" value="2EXR"/>
</dbReference>